<gene>
    <name evidence="3" type="ORF">FHX44_116716</name>
</gene>
<evidence type="ECO:0000259" key="2">
    <source>
        <dbReference type="PROSITE" id="PS50914"/>
    </source>
</evidence>
<protein>
    <submittedName>
        <fullName evidence="3">BON domain-containing protein</fullName>
    </submittedName>
</protein>
<evidence type="ECO:0000256" key="1">
    <source>
        <dbReference type="SAM" id="Phobius"/>
    </source>
</evidence>
<feature type="domain" description="BON" evidence="2">
    <location>
        <begin position="97"/>
        <end position="165"/>
    </location>
</feature>
<reference evidence="3 4" key="1">
    <citation type="submission" date="2019-06" db="EMBL/GenBank/DDBJ databases">
        <title>Sequencing the genomes of 1000 actinobacteria strains.</title>
        <authorList>
            <person name="Klenk H.-P."/>
        </authorList>
    </citation>
    <scope>NUCLEOTIDE SEQUENCE [LARGE SCALE GENOMIC DNA]</scope>
    <source>
        <strain evidence="3 4">DSM 45671</strain>
    </source>
</reference>
<dbReference type="InterPro" id="IPR007055">
    <property type="entry name" value="BON_dom"/>
</dbReference>
<dbReference type="Gene3D" id="3.30.1340.30">
    <property type="match status" value="1"/>
</dbReference>
<dbReference type="SMART" id="SM00749">
    <property type="entry name" value="BON"/>
    <property type="match status" value="1"/>
</dbReference>
<dbReference type="PROSITE" id="PS50914">
    <property type="entry name" value="BON"/>
    <property type="match status" value="1"/>
</dbReference>
<dbReference type="OrthoDB" id="5245141at2"/>
<dbReference type="EMBL" id="VIWU01000001">
    <property type="protein sequence ID" value="TWF80773.1"/>
    <property type="molecule type" value="Genomic_DNA"/>
</dbReference>
<keyword evidence="1" id="KW-1133">Transmembrane helix</keyword>
<comment type="caution">
    <text evidence="3">The sequence shown here is derived from an EMBL/GenBank/DDBJ whole genome shotgun (WGS) entry which is preliminary data.</text>
</comment>
<name>A0A561T0Z7_9PSEU</name>
<feature type="transmembrane region" description="Helical" evidence="1">
    <location>
        <begin position="20"/>
        <end position="40"/>
    </location>
</feature>
<keyword evidence="1" id="KW-0472">Membrane</keyword>
<evidence type="ECO:0000313" key="3">
    <source>
        <dbReference type="EMBL" id="TWF80773.1"/>
    </source>
</evidence>
<dbReference type="Pfam" id="PF04972">
    <property type="entry name" value="BON"/>
    <property type="match status" value="1"/>
</dbReference>
<sequence length="179" mass="19870">MRNRFGRRRRARRPTAQQTVFVVVAAVLGGLVGAVAEYLLDPARGHARRAGLRERSAAAVRRPVKRARRTATRNVAHLRGRARRVGHRLSASHPPADDRTLVDRVRSEVFDRRHFGRRSVNIDAVDGVVTLRGQLDDRDAIRDIEAAVGRVAGVRGVENLLHTPDTAAPNVVGLQRPER</sequence>
<dbReference type="Proteomes" id="UP000321261">
    <property type="component" value="Unassembled WGS sequence"/>
</dbReference>
<keyword evidence="4" id="KW-1185">Reference proteome</keyword>
<dbReference type="InterPro" id="IPR014004">
    <property type="entry name" value="Transpt-assoc_nodulatn_dom_bac"/>
</dbReference>
<accession>A0A561T0Z7</accession>
<proteinExistence type="predicted"/>
<dbReference type="RefSeq" id="WP_147259398.1">
    <property type="nucleotide sequence ID" value="NZ_VIWU01000001.1"/>
</dbReference>
<keyword evidence="1" id="KW-0812">Transmembrane</keyword>
<evidence type="ECO:0000313" key="4">
    <source>
        <dbReference type="Proteomes" id="UP000321261"/>
    </source>
</evidence>
<organism evidence="3 4">
    <name type="scientific">Pseudonocardia hierapolitana</name>
    <dbReference type="NCBI Taxonomy" id="1128676"/>
    <lineage>
        <taxon>Bacteria</taxon>
        <taxon>Bacillati</taxon>
        <taxon>Actinomycetota</taxon>
        <taxon>Actinomycetes</taxon>
        <taxon>Pseudonocardiales</taxon>
        <taxon>Pseudonocardiaceae</taxon>
        <taxon>Pseudonocardia</taxon>
    </lineage>
</organism>
<dbReference type="AlphaFoldDB" id="A0A561T0Z7"/>